<organism evidence="1 2">
    <name type="scientific">Holothuria leucospilota</name>
    <name type="common">Black long sea cucumber</name>
    <name type="synonym">Mertensiothuria leucospilota</name>
    <dbReference type="NCBI Taxonomy" id="206669"/>
    <lineage>
        <taxon>Eukaryota</taxon>
        <taxon>Metazoa</taxon>
        <taxon>Echinodermata</taxon>
        <taxon>Eleutherozoa</taxon>
        <taxon>Echinozoa</taxon>
        <taxon>Holothuroidea</taxon>
        <taxon>Aspidochirotacea</taxon>
        <taxon>Aspidochirotida</taxon>
        <taxon>Holothuriidae</taxon>
        <taxon>Holothuria</taxon>
    </lineage>
</organism>
<dbReference type="Proteomes" id="UP001152320">
    <property type="component" value="Unassembled WGS sequence"/>
</dbReference>
<proteinExistence type="predicted"/>
<keyword evidence="2" id="KW-1185">Reference proteome</keyword>
<evidence type="ECO:0000313" key="2">
    <source>
        <dbReference type="Proteomes" id="UP001152320"/>
    </source>
</evidence>
<dbReference type="OrthoDB" id="10052386at2759"/>
<dbReference type="AlphaFoldDB" id="A0A9Q0YBJ6"/>
<sequence length="199" mass="23159">MEADMPQEEAEDTALILEPHEEQALRYCAGYVPFKLIKRYRKVGKSETADKFVNVLSTWAHFPDREDTGFLTYTEDWISTQNRGGLFTINDETFRFFRCMEKVTQMTLKSKNLTTLQQVNVKGLLVGKIHRDKYVQNMWNKICTDLSPELKSKLFEVMKCFVTMRVSAYLRVIQMIEKGRKGTISKKGAKSLRKELSTH</sequence>
<comment type="caution">
    <text evidence="1">The sequence shown here is derived from an EMBL/GenBank/DDBJ whole genome shotgun (WGS) entry which is preliminary data.</text>
</comment>
<protein>
    <submittedName>
        <fullName evidence="1">Uncharacterized protein</fullName>
    </submittedName>
</protein>
<evidence type="ECO:0000313" key="1">
    <source>
        <dbReference type="EMBL" id="KAJ8018506.1"/>
    </source>
</evidence>
<reference evidence="1" key="1">
    <citation type="submission" date="2021-10" db="EMBL/GenBank/DDBJ databases">
        <title>Tropical sea cucumber genome reveals ecological adaptation and Cuvierian tubules defense mechanism.</title>
        <authorList>
            <person name="Chen T."/>
        </authorList>
    </citation>
    <scope>NUCLEOTIDE SEQUENCE</scope>
    <source>
        <strain evidence="1">Nanhai2018</strain>
        <tissue evidence="1">Muscle</tissue>
    </source>
</reference>
<accession>A0A9Q0YBJ6</accession>
<dbReference type="EMBL" id="JAIZAY010000319">
    <property type="protein sequence ID" value="KAJ8018506.1"/>
    <property type="molecule type" value="Genomic_DNA"/>
</dbReference>
<name>A0A9Q0YBJ6_HOLLE</name>
<gene>
    <name evidence="1" type="ORF">HOLleu_43467</name>
</gene>